<dbReference type="OrthoDB" id="6100049at2759"/>
<evidence type="ECO:0008006" key="7">
    <source>
        <dbReference type="Google" id="ProtNLM"/>
    </source>
</evidence>
<dbReference type="SUPFAM" id="SSF57059">
    <property type="entry name" value="omega toxin-like"/>
    <property type="match status" value="1"/>
</dbReference>
<reference evidence="5 6" key="1">
    <citation type="submission" date="2020-04" db="EMBL/GenBank/DDBJ databases">
        <authorList>
            <person name="Alioto T."/>
            <person name="Alioto T."/>
            <person name="Gomez Garrido J."/>
        </authorList>
    </citation>
    <scope>NUCLEOTIDE SEQUENCE [LARGE SCALE GENOMIC DNA]</scope>
</reference>
<dbReference type="GO" id="GO:0008200">
    <property type="term" value="F:ion channel inhibitor activity"/>
    <property type="evidence" value="ECO:0007669"/>
    <property type="project" value="InterPro"/>
</dbReference>
<sequence length="107" mass="12109">MRMTVALVLAALVLVSAASAYTLQQDDSEPPPDDTLDDYSDNNLERLFQNSQKRSSLIRLFRRSCVRKGGSCDHRPNDCCYNSSCRCNLWGANCRCQRAGLFQKWGK</sequence>
<keyword evidence="2" id="KW-0964">Secreted</keyword>
<evidence type="ECO:0000256" key="3">
    <source>
        <dbReference type="ARBA" id="ARBA00023157"/>
    </source>
</evidence>
<protein>
    <recommendedName>
        <fullName evidence="7">EGF-like domain-containing protein</fullName>
    </recommendedName>
</protein>
<comment type="subcellular location">
    <subcellularLocation>
        <location evidence="1">Secreted</location>
    </subcellularLocation>
</comment>
<organism evidence="5 6">
    <name type="scientific">Cloeon dipterum</name>
    <dbReference type="NCBI Taxonomy" id="197152"/>
    <lineage>
        <taxon>Eukaryota</taxon>
        <taxon>Metazoa</taxon>
        <taxon>Ecdysozoa</taxon>
        <taxon>Arthropoda</taxon>
        <taxon>Hexapoda</taxon>
        <taxon>Insecta</taxon>
        <taxon>Pterygota</taxon>
        <taxon>Palaeoptera</taxon>
        <taxon>Ephemeroptera</taxon>
        <taxon>Pisciforma</taxon>
        <taxon>Baetidae</taxon>
        <taxon>Cloeon</taxon>
    </lineage>
</organism>
<feature type="chain" id="PRO_5035749204" description="EGF-like domain-containing protein" evidence="4">
    <location>
        <begin position="21"/>
        <end position="107"/>
    </location>
</feature>
<dbReference type="Gene3D" id="4.10.40.10">
    <property type="match status" value="1"/>
</dbReference>
<keyword evidence="3" id="KW-1015">Disulfide bond</keyword>
<dbReference type="CDD" id="cd12960">
    <property type="entry name" value="Spider_toxin"/>
    <property type="match status" value="1"/>
</dbReference>
<gene>
    <name evidence="5" type="ORF">CLODIP_2_CD04135</name>
</gene>
<evidence type="ECO:0000256" key="2">
    <source>
        <dbReference type="ARBA" id="ARBA00022525"/>
    </source>
</evidence>
<dbReference type="Proteomes" id="UP000494165">
    <property type="component" value="Unassembled WGS sequence"/>
</dbReference>
<feature type="signal peptide" evidence="4">
    <location>
        <begin position="1"/>
        <end position="20"/>
    </location>
</feature>
<name>A0A8S1DAJ3_9INSE</name>
<keyword evidence="4" id="KW-0732">Signal</keyword>
<accession>A0A8S1DAJ3</accession>
<keyword evidence="6" id="KW-1185">Reference proteome</keyword>
<dbReference type="InterPro" id="IPR004169">
    <property type="entry name" value="Spidertoxin"/>
</dbReference>
<evidence type="ECO:0000256" key="1">
    <source>
        <dbReference type="ARBA" id="ARBA00004613"/>
    </source>
</evidence>
<comment type="caution">
    <text evidence="5">The sequence shown here is derived from an EMBL/GenBank/DDBJ whole genome shotgun (WGS) entry which is preliminary data.</text>
</comment>
<dbReference type="GO" id="GO:0005576">
    <property type="term" value="C:extracellular region"/>
    <property type="evidence" value="ECO:0007669"/>
    <property type="project" value="UniProtKB-SubCell"/>
</dbReference>
<evidence type="ECO:0000313" key="5">
    <source>
        <dbReference type="EMBL" id="CAB3379398.1"/>
    </source>
</evidence>
<evidence type="ECO:0000313" key="6">
    <source>
        <dbReference type="Proteomes" id="UP000494165"/>
    </source>
</evidence>
<proteinExistence type="predicted"/>
<evidence type="ECO:0000256" key="4">
    <source>
        <dbReference type="SAM" id="SignalP"/>
    </source>
</evidence>
<dbReference type="AlphaFoldDB" id="A0A8S1DAJ3"/>
<dbReference type="EMBL" id="CADEPI010000185">
    <property type="protein sequence ID" value="CAB3379398.1"/>
    <property type="molecule type" value="Genomic_DNA"/>
</dbReference>